<evidence type="ECO:0000313" key="1">
    <source>
        <dbReference type="EMBL" id="VBB09131.1"/>
    </source>
</evidence>
<protein>
    <submittedName>
        <fullName evidence="1">Uncharacterized protein</fullName>
    </submittedName>
</protein>
<keyword evidence="2" id="KW-1185">Reference proteome</keyword>
<dbReference type="RefSeq" id="WP_122629943.1">
    <property type="nucleotide sequence ID" value="NZ_UPPP01000105.1"/>
</dbReference>
<dbReference type="EMBL" id="UPPP01000105">
    <property type="protein sequence ID" value="VBB09131.1"/>
    <property type="molecule type" value="Genomic_DNA"/>
</dbReference>
<sequence length="60" mass="6916">MQETELTPCIDYNCDGEMTVTRKEWEESGELFMQNIYTCTKCGRVHTGSLIRKKKPSIAN</sequence>
<gene>
    <name evidence="1" type="ORF">LUCI_4417</name>
</gene>
<evidence type="ECO:0000313" key="2">
    <source>
        <dbReference type="Proteomes" id="UP000277811"/>
    </source>
</evidence>
<name>A0A498RCJ0_9FIRM</name>
<proteinExistence type="predicted"/>
<dbReference type="AlphaFoldDB" id="A0A498RCJ0"/>
<organism evidence="1 2">
    <name type="scientific">Lucifera butyrica</name>
    <dbReference type="NCBI Taxonomy" id="1351585"/>
    <lineage>
        <taxon>Bacteria</taxon>
        <taxon>Bacillati</taxon>
        <taxon>Bacillota</taxon>
        <taxon>Negativicutes</taxon>
        <taxon>Veillonellales</taxon>
        <taxon>Veillonellaceae</taxon>
        <taxon>Lucifera</taxon>
    </lineage>
</organism>
<dbReference type="Proteomes" id="UP000277811">
    <property type="component" value="Unassembled WGS sequence"/>
</dbReference>
<reference evidence="1 2" key="1">
    <citation type="submission" date="2018-06" db="EMBL/GenBank/DDBJ databases">
        <authorList>
            <person name="Strepis N."/>
        </authorList>
    </citation>
    <scope>NUCLEOTIDE SEQUENCE [LARGE SCALE GENOMIC DNA]</scope>
    <source>
        <strain evidence="1">LUCI</strain>
    </source>
</reference>
<accession>A0A498RCJ0</accession>